<dbReference type="OrthoDB" id="413860at2759"/>
<dbReference type="AlphaFoldDB" id="A0A0C2IHL6"/>
<dbReference type="OMA" id="LINEMYI"/>
<protein>
    <submittedName>
        <fullName evidence="1">Putative transposon TX1</fullName>
    </submittedName>
</protein>
<reference evidence="1 2" key="1">
    <citation type="journal article" date="2014" name="Genome Biol. Evol.">
        <title>The genome of the myxosporean Thelohanellus kitauei shows adaptations to nutrient acquisition within its fish host.</title>
        <authorList>
            <person name="Yang Y."/>
            <person name="Xiong J."/>
            <person name="Zhou Z."/>
            <person name="Huo F."/>
            <person name="Miao W."/>
            <person name="Ran C."/>
            <person name="Liu Y."/>
            <person name="Zhang J."/>
            <person name="Feng J."/>
            <person name="Wang M."/>
            <person name="Wang M."/>
            <person name="Wang L."/>
            <person name="Yao B."/>
        </authorList>
    </citation>
    <scope>NUCLEOTIDE SEQUENCE [LARGE SCALE GENOMIC DNA]</scope>
    <source>
        <strain evidence="1">Wuqing</strain>
    </source>
</reference>
<gene>
    <name evidence="1" type="ORF">RF11_04183</name>
</gene>
<name>A0A0C2IHL6_THEKT</name>
<accession>A0A0C2IHL6</accession>
<sequence>MGRKRTIATCRVKDTDGNTLCSPEEVDAVWVNHFRNLHSVEERTLPTCHTNHDSTLDLTKEEITEAKRGMKWGKAAGSDGVPHEVFKLATLSSSPDNKLLEFVNKLISSVWESEKIPTCWAKATIVPISKMGDLSCIDNYRGISLIPIATKIIANIILDRIKPLLEETL</sequence>
<comment type="caution">
    <text evidence="1">The sequence shown here is derived from an EMBL/GenBank/DDBJ whole genome shotgun (WGS) entry which is preliminary data.</text>
</comment>
<dbReference type="Proteomes" id="UP000031668">
    <property type="component" value="Unassembled WGS sequence"/>
</dbReference>
<evidence type="ECO:0000313" key="1">
    <source>
        <dbReference type="EMBL" id="KII64819.1"/>
    </source>
</evidence>
<dbReference type="EMBL" id="JWZT01004080">
    <property type="protein sequence ID" value="KII64819.1"/>
    <property type="molecule type" value="Genomic_DNA"/>
</dbReference>
<keyword evidence="2" id="KW-1185">Reference proteome</keyword>
<dbReference type="PANTHER" id="PTHR19446">
    <property type="entry name" value="REVERSE TRANSCRIPTASES"/>
    <property type="match status" value="1"/>
</dbReference>
<organism evidence="1 2">
    <name type="scientific">Thelohanellus kitauei</name>
    <name type="common">Myxosporean</name>
    <dbReference type="NCBI Taxonomy" id="669202"/>
    <lineage>
        <taxon>Eukaryota</taxon>
        <taxon>Metazoa</taxon>
        <taxon>Cnidaria</taxon>
        <taxon>Myxozoa</taxon>
        <taxon>Myxosporea</taxon>
        <taxon>Bivalvulida</taxon>
        <taxon>Platysporina</taxon>
        <taxon>Myxobolidae</taxon>
        <taxon>Thelohanellus</taxon>
    </lineage>
</organism>
<proteinExistence type="predicted"/>
<evidence type="ECO:0000313" key="2">
    <source>
        <dbReference type="Proteomes" id="UP000031668"/>
    </source>
</evidence>